<protein>
    <recommendedName>
        <fullName evidence="4">Transposase</fullName>
    </recommendedName>
</protein>
<proteinExistence type="predicted"/>
<dbReference type="Pfam" id="PF01527">
    <property type="entry name" value="HTH_Tnp_1"/>
    <property type="match status" value="1"/>
</dbReference>
<name>A0A3A8M3H5_9BACT</name>
<dbReference type="AlphaFoldDB" id="A0A3A8M3H5"/>
<dbReference type="GO" id="GO:0006313">
    <property type="term" value="P:DNA transposition"/>
    <property type="evidence" value="ECO:0007669"/>
    <property type="project" value="InterPro"/>
</dbReference>
<keyword evidence="1" id="KW-0175">Coiled coil</keyword>
<dbReference type="InterPro" id="IPR002514">
    <property type="entry name" value="Transposase_8"/>
</dbReference>
<dbReference type="SUPFAM" id="SSF46689">
    <property type="entry name" value="Homeodomain-like"/>
    <property type="match status" value="1"/>
</dbReference>
<gene>
    <name evidence="2" type="ORF">D7X12_41260</name>
</gene>
<dbReference type="GO" id="GO:0003677">
    <property type="term" value="F:DNA binding"/>
    <property type="evidence" value="ECO:0007669"/>
    <property type="project" value="InterPro"/>
</dbReference>
<dbReference type="GO" id="GO:0004803">
    <property type="term" value="F:transposase activity"/>
    <property type="evidence" value="ECO:0007669"/>
    <property type="project" value="InterPro"/>
</dbReference>
<dbReference type="InterPro" id="IPR009057">
    <property type="entry name" value="Homeodomain-like_sf"/>
</dbReference>
<organism evidence="2 3">
    <name type="scientific">Corallococcus sicarius</name>
    <dbReference type="NCBI Taxonomy" id="2316726"/>
    <lineage>
        <taxon>Bacteria</taxon>
        <taxon>Pseudomonadati</taxon>
        <taxon>Myxococcota</taxon>
        <taxon>Myxococcia</taxon>
        <taxon>Myxococcales</taxon>
        <taxon>Cystobacterineae</taxon>
        <taxon>Myxococcaceae</taxon>
        <taxon>Corallococcus</taxon>
    </lineage>
</organism>
<accession>A0A3A8M3H5</accession>
<reference evidence="3" key="1">
    <citation type="submission" date="2018-09" db="EMBL/GenBank/DDBJ databases">
        <authorList>
            <person name="Livingstone P.G."/>
            <person name="Whitworth D.E."/>
        </authorList>
    </citation>
    <scope>NUCLEOTIDE SEQUENCE [LARGE SCALE GENOMIC DNA]</scope>
    <source>
        <strain evidence="3">CA040B</strain>
    </source>
</reference>
<evidence type="ECO:0000256" key="1">
    <source>
        <dbReference type="SAM" id="Coils"/>
    </source>
</evidence>
<comment type="caution">
    <text evidence="2">The sequence shown here is derived from an EMBL/GenBank/DDBJ whole genome shotgun (WGS) entry which is preliminary data.</text>
</comment>
<dbReference type="EMBL" id="RAWG01000618">
    <property type="protein sequence ID" value="RKH25879.1"/>
    <property type="molecule type" value="Genomic_DNA"/>
</dbReference>
<dbReference type="Proteomes" id="UP000273405">
    <property type="component" value="Unassembled WGS sequence"/>
</dbReference>
<sequence>MNPVVKEARVRETEVVEKAKRRRFTAEDKRRILEEADRCTKPGEVGALLRREGLYSSLLSVWRRQREAGGLAALAPSKRGPPAKVAEPGARRIAELEKELARAQARLKRAEALLDLQKKVSEILGVELPKQDEEP</sequence>
<feature type="coiled-coil region" evidence="1">
    <location>
        <begin position="93"/>
        <end position="120"/>
    </location>
</feature>
<evidence type="ECO:0000313" key="2">
    <source>
        <dbReference type="EMBL" id="RKH25879.1"/>
    </source>
</evidence>
<evidence type="ECO:0000313" key="3">
    <source>
        <dbReference type="Proteomes" id="UP000273405"/>
    </source>
</evidence>
<keyword evidence="3" id="KW-1185">Reference proteome</keyword>
<evidence type="ECO:0008006" key="4">
    <source>
        <dbReference type="Google" id="ProtNLM"/>
    </source>
</evidence>